<comment type="similarity">
    <text evidence="2">Belongs to the GSP I family.</text>
</comment>
<comment type="subcellular location">
    <subcellularLocation>
        <location evidence="1">Cell inner membrane</location>
        <topology evidence="1">Single-pass membrane protein</topology>
    </subcellularLocation>
</comment>
<dbReference type="RefSeq" id="WP_089123435.1">
    <property type="nucleotide sequence ID" value="NZ_BSPV01000009.1"/>
</dbReference>
<proteinExistence type="inferred from homology"/>
<evidence type="ECO:0000256" key="1">
    <source>
        <dbReference type="ARBA" id="ARBA00004377"/>
    </source>
</evidence>
<name>A0ABQ6EQX7_9VIBR</name>
<evidence type="ECO:0000256" key="8">
    <source>
        <dbReference type="ARBA" id="ARBA00023136"/>
    </source>
</evidence>
<dbReference type="Pfam" id="PF07963">
    <property type="entry name" value="N_methyl"/>
    <property type="match status" value="1"/>
</dbReference>
<keyword evidence="6 9" id="KW-0812">Transmembrane</keyword>
<keyword evidence="7 9" id="KW-1133">Transmembrane helix</keyword>
<accession>A0ABQ6EQX7</accession>
<organism evidence="10 11">
    <name type="scientific">Vibrio algivorus</name>
    <dbReference type="NCBI Taxonomy" id="1667024"/>
    <lineage>
        <taxon>Bacteria</taxon>
        <taxon>Pseudomonadati</taxon>
        <taxon>Pseudomonadota</taxon>
        <taxon>Gammaproteobacteria</taxon>
        <taxon>Vibrionales</taxon>
        <taxon>Vibrionaceae</taxon>
        <taxon>Vibrio</taxon>
    </lineage>
</organism>
<evidence type="ECO:0000256" key="9">
    <source>
        <dbReference type="SAM" id="Phobius"/>
    </source>
</evidence>
<evidence type="ECO:0000313" key="10">
    <source>
        <dbReference type="EMBL" id="GLT15533.1"/>
    </source>
</evidence>
<evidence type="ECO:0000256" key="2">
    <source>
        <dbReference type="ARBA" id="ARBA00008358"/>
    </source>
</evidence>
<dbReference type="InterPro" id="IPR012902">
    <property type="entry name" value="N_methyl_site"/>
</dbReference>
<evidence type="ECO:0000256" key="3">
    <source>
        <dbReference type="ARBA" id="ARBA00022475"/>
    </source>
</evidence>
<keyword evidence="5" id="KW-0997">Cell inner membrane</keyword>
<sequence length="151" mass="16532">MISKQQGFSLIEVLITFVILIVGIIGLVKLQTYMERQADYAENSIKALHLAEAQLELFRTRSVSGANSSLSGVSGTETCDDVGFMTFDCINDGSSTSGAFTTIWTVSGSFPISGGVALKTIEIETGWNNRWNERQSVALKTMISKYNEFDN</sequence>
<evidence type="ECO:0000256" key="5">
    <source>
        <dbReference type="ARBA" id="ARBA00022519"/>
    </source>
</evidence>
<gene>
    <name evidence="10" type="ORF">GCM10007931_25080</name>
</gene>
<dbReference type="EMBL" id="BSPV01000009">
    <property type="protein sequence ID" value="GLT15533.1"/>
    <property type="molecule type" value="Genomic_DNA"/>
</dbReference>
<keyword evidence="4" id="KW-0488">Methylation</keyword>
<dbReference type="PANTHER" id="PTHR38779:SF2">
    <property type="entry name" value="TYPE II SECRETION SYSTEM PROTEIN I-RELATED"/>
    <property type="match status" value="1"/>
</dbReference>
<keyword evidence="3" id="KW-1003">Cell membrane</keyword>
<protein>
    <submittedName>
        <fullName evidence="10">Type IV pilin</fullName>
    </submittedName>
</protein>
<evidence type="ECO:0000256" key="4">
    <source>
        <dbReference type="ARBA" id="ARBA00022481"/>
    </source>
</evidence>
<keyword evidence="8 9" id="KW-0472">Membrane</keyword>
<dbReference type="PANTHER" id="PTHR38779">
    <property type="entry name" value="TYPE II SECRETION SYSTEM PROTEIN I-RELATED"/>
    <property type="match status" value="1"/>
</dbReference>
<feature type="transmembrane region" description="Helical" evidence="9">
    <location>
        <begin position="6"/>
        <end position="28"/>
    </location>
</feature>
<comment type="caution">
    <text evidence="10">The sequence shown here is derived from an EMBL/GenBank/DDBJ whole genome shotgun (WGS) entry which is preliminary data.</text>
</comment>
<reference evidence="11" key="1">
    <citation type="journal article" date="2019" name="Int. J. Syst. Evol. Microbiol.">
        <title>The Global Catalogue of Microorganisms (GCM) 10K type strain sequencing project: providing services to taxonomists for standard genome sequencing and annotation.</title>
        <authorList>
            <consortium name="The Broad Institute Genomics Platform"/>
            <consortium name="The Broad Institute Genome Sequencing Center for Infectious Disease"/>
            <person name="Wu L."/>
            <person name="Ma J."/>
        </authorList>
    </citation>
    <scope>NUCLEOTIDE SEQUENCE [LARGE SCALE GENOMIC DNA]</scope>
    <source>
        <strain evidence="11">NBRC 111146</strain>
    </source>
</reference>
<dbReference type="InterPro" id="IPR010052">
    <property type="entry name" value="T2SS_protein-GspI"/>
</dbReference>
<dbReference type="Proteomes" id="UP001157156">
    <property type="component" value="Unassembled WGS sequence"/>
</dbReference>
<evidence type="ECO:0000313" key="11">
    <source>
        <dbReference type="Proteomes" id="UP001157156"/>
    </source>
</evidence>
<dbReference type="PROSITE" id="PS00409">
    <property type="entry name" value="PROKAR_NTER_METHYL"/>
    <property type="match status" value="1"/>
</dbReference>
<evidence type="ECO:0000256" key="6">
    <source>
        <dbReference type="ARBA" id="ARBA00022692"/>
    </source>
</evidence>
<keyword evidence="11" id="KW-1185">Reference proteome</keyword>
<evidence type="ECO:0000256" key="7">
    <source>
        <dbReference type="ARBA" id="ARBA00022989"/>
    </source>
</evidence>